<dbReference type="InterPro" id="IPR036061">
    <property type="entry name" value="CheW-like_dom_sf"/>
</dbReference>
<evidence type="ECO:0000259" key="12">
    <source>
        <dbReference type="PROSITE" id="PS50109"/>
    </source>
</evidence>
<keyword evidence="6" id="KW-0808">Transferase</keyword>
<dbReference type="SUPFAM" id="SSF47226">
    <property type="entry name" value="Histidine-containing phosphotransfer domain, HPT domain"/>
    <property type="match status" value="1"/>
</dbReference>
<evidence type="ECO:0000259" key="13">
    <source>
        <dbReference type="PROSITE" id="PS50851"/>
    </source>
</evidence>
<feature type="domain" description="CheW-like" evidence="13">
    <location>
        <begin position="540"/>
        <end position="673"/>
    </location>
</feature>
<keyword evidence="5 11" id="KW-0597">Phosphoprotein</keyword>
<feature type="domain" description="HPt" evidence="14">
    <location>
        <begin position="1"/>
        <end position="103"/>
    </location>
</feature>
<dbReference type="Pfam" id="PF02895">
    <property type="entry name" value="H-kinase_dim"/>
    <property type="match status" value="1"/>
</dbReference>
<protein>
    <recommendedName>
        <fullName evidence="3">Chemotaxis protein CheA</fullName>
        <ecNumber evidence="2">2.7.13.3</ecNumber>
    </recommendedName>
</protein>
<sequence>MDMSEYLSAFLDESSEHLEELNDLILLLEKDPHSRDTINEIFRIAHTLKGMAAAMGYEGISTLTHALEDMLDLVRNDEYELKTEDIDLMFKCLDLLSAAIGKIREGGKEGELGDKLREVASGIKAAFNRDGKSIAKKVEPDAVDSLSSLELGWFDKARKQGMDVYKIFVKMAEDCALKSARVYLVITRLDEIGEIIKTVPSIEDLEKENFDDSFFVYLATKEPKHEVEKIISSIVDIDAFAVEIIESEPEELGAEEVANHKDEGGHDQVETKSQESALNGALSSIKKQQSTTVRVDIGRLDKLMNLVGELVIGRARIERLAAEAGLSEFEEPLLQLGRISTEIQEIVTKLRMVPVAYVFDRFPRMVRDLCKGLGKEAELFIEGSETELDRTLIDEIGDPMIHLLRNAIDHGIEPPQERIAKGKPRRGSITIAAYQEGNSVVIEVMDDGKGIDPKVVKKKAIEKGLITKEEADLMPDEDALALVCLPGFSTSDKVTDLSGRGVGMDVVKSKVESLGGQFYITSKVDEGTKVILKLPLTLAIVLALLIRIGDETYAISLENVEETLLVDKQDVKHVHGSLVTTVRGEILSLHNLKTLLNYPEVEQDGEEFPVVVVRAGASGKRRGLIVDELIGQQDIVIKPLGKLLSKVRGMAGATILGDGKVALILDVAGVGNW</sequence>
<dbReference type="Pfam" id="PF01584">
    <property type="entry name" value="CheW"/>
    <property type="match status" value="1"/>
</dbReference>
<evidence type="ECO:0000256" key="4">
    <source>
        <dbReference type="ARBA" id="ARBA00022500"/>
    </source>
</evidence>
<dbReference type="InterPro" id="IPR035891">
    <property type="entry name" value="CheY-binding_CheA"/>
</dbReference>
<name>A0ABY1JCH4_9BACT</name>
<evidence type="ECO:0000313" key="15">
    <source>
        <dbReference type="EMBL" id="SIN65836.1"/>
    </source>
</evidence>
<evidence type="ECO:0000256" key="10">
    <source>
        <dbReference type="ARBA" id="ARBA00023012"/>
    </source>
</evidence>
<dbReference type="InterPro" id="IPR036641">
    <property type="entry name" value="HPT_dom_sf"/>
</dbReference>
<evidence type="ECO:0000313" key="16">
    <source>
        <dbReference type="Proteomes" id="UP000185093"/>
    </source>
</evidence>
<dbReference type="EMBL" id="FSQZ01000001">
    <property type="protein sequence ID" value="SIN65836.1"/>
    <property type="molecule type" value="Genomic_DNA"/>
</dbReference>
<dbReference type="Gene3D" id="2.30.30.40">
    <property type="entry name" value="SH3 Domains"/>
    <property type="match status" value="1"/>
</dbReference>
<dbReference type="Pfam" id="PF02518">
    <property type="entry name" value="HATPase_c"/>
    <property type="match status" value="1"/>
</dbReference>
<dbReference type="SUPFAM" id="SSF47384">
    <property type="entry name" value="Homodimeric domain of signal transducing histidine kinase"/>
    <property type="match status" value="1"/>
</dbReference>
<dbReference type="PRINTS" id="PR00344">
    <property type="entry name" value="BCTRLSENSOR"/>
</dbReference>
<evidence type="ECO:0000256" key="5">
    <source>
        <dbReference type="ARBA" id="ARBA00022553"/>
    </source>
</evidence>
<dbReference type="Gene3D" id="1.10.287.560">
    <property type="entry name" value="Histidine kinase CheA-like, homodimeric domain"/>
    <property type="match status" value="1"/>
</dbReference>
<evidence type="ECO:0000256" key="6">
    <source>
        <dbReference type="ARBA" id="ARBA00022679"/>
    </source>
</evidence>
<dbReference type="InterPro" id="IPR036890">
    <property type="entry name" value="HATPase_C_sf"/>
</dbReference>
<dbReference type="PROSITE" id="PS50894">
    <property type="entry name" value="HPT"/>
    <property type="match status" value="1"/>
</dbReference>
<dbReference type="PANTHER" id="PTHR43395:SF1">
    <property type="entry name" value="CHEMOTAXIS PROTEIN CHEA"/>
    <property type="match status" value="1"/>
</dbReference>
<comment type="catalytic activity">
    <reaction evidence="1">
        <text>ATP + protein L-histidine = ADP + protein N-phospho-L-histidine.</text>
        <dbReference type="EC" id="2.7.13.3"/>
    </reaction>
</comment>
<dbReference type="RefSeq" id="WP_074199358.1">
    <property type="nucleotide sequence ID" value="NZ_FSQZ01000001.1"/>
</dbReference>
<dbReference type="Pfam" id="PF01627">
    <property type="entry name" value="Hpt"/>
    <property type="match status" value="1"/>
</dbReference>
<dbReference type="CDD" id="cd00731">
    <property type="entry name" value="CheA_reg"/>
    <property type="match status" value="1"/>
</dbReference>
<keyword evidence="8 15" id="KW-0418">Kinase</keyword>
<keyword evidence="7" id="KW-0547">Nucleotide-binding</keyword>
<dbReference type="GO" id="GO:0016301">
    <property type="term" value="F:kinase activity"/>
    <property type="evidence" value="ECO:0007669"/>
    <property type="project" value="UniProtKB-KW"/>
</dbReference>
<dbReference type="SUPFAM" id="SSF55052">
    <property type="entry name" value="CheY-binding domain of CheA"/>
    <property type="match status" value="1"/>
</dbReference>
<dbReference type="CDD" id="cd00088">
    <property type="entry name" value="HPT"/>
    <property type="match status" value="1"/>
</dbReference>
<accession>A0ABY1JCH4</accession>
<dbReference type="SMART" id="SM01231">
    <property type="entry name" value="H-kinase_dim"/>
    <property type="match status" value="1"/>
</dbReference>
<dbReference type="InterPro" id="IPR003594">
    <property type="entry name" value="HATPase_dom"/>
</dbReference>
<dbReference type="Gene3D" id="3.30.565.10">
    <property type="entry name" value="Histidine kinase-like ATPase, C-terminal domain"/>
    <property type="match status" value="1"/>
</dbReference>
<dbReference type="InterPro" id="IPR005467">
    <property type="entry name" value="His_kinase_dom"/>
</dbReference>
<comment type="caution">
    <text evidence="15">The sequence shown here is derived from an EMBL/GenBank/DDBJ whole genome shotgun (WGS) entry which is preliminary data.</text>
</comment>
<evidence type="ECO:0000256" key="9">
    <source>
        <dbReference type="ARBA" id="ARBA00022840"/>
    </source>
</evidence>
<dbReference type="InterPro" id="IPR010808">
    <property type="entry name" value="CheA_P2-bd"/>
</dbReference>
<dbReference type="Proteomes" id="UP000185093">
    <property type="component" value="Unassembled WGS sequence"/>
</dbReference>
<dbReference type="Gene3D" id="1.20.120.160">
    <property type="entry name" value="HPT domain"/>
    <property type="match status" value="1"/>
</dbReference>
<reference evidence="15 16" key="1">
    <citation type="submission" date="2016-11" db="EMBL/GenBank/DDBJ databases">
        <authorList>
            <person name="Varghese N."/>
            <person name="Submissions S."/>
        </authorList>
    </citation>
    <scope>NUCLEOTIDE SEQUENCE [LARGE SCALE GENOMIC DNA]</scope>
    <source>
        <strain evidence="15 16">DSM 20664</strain>
    </source>
</reference>
<dbReference type="SUPFAM" id="SSF55874">
    <property type="entry name" value="ATPase domain of HSP90 chaperone/DNA topoisomerase II/histidine kinase"/>
    <property type="match status" value="1"/>
</dbReference>
<keyword evidence="16" id="KW-1185">Reference proteome</keyword>
<keyword evidence="9" id="KW-0067">ATP-binding</keyword>
<dbReference type="InterPro" id="IPR004105">
    <property type="entry name" value="CheA-like_dim"/>
</dbReference>
<evidence type="ECO:0000256" key="11">
    <source>
        <dbReference type="PROSITE-ProRule" id="PRU00110"/>
    </source>
</evidence>
<keyword evidence="10" id="KW-0902">Two-component regulatory system</keyword>
<dbReference type="Pfam" id="PF07194">
    <property type="entry name" value="P2"/>
    <property type="match status" value="1"/>
</dbReference>
<evidence type="ECO:0000256" key="1">
    <source>
        <dbReference type="ARBA" id="ARBA00000085"/>
    </source>
</evidence>
<dbReference type="EC" id="2.7.13.3" evidence="2"/>
<evidence type="ECO:0000256" key="7">
    <source>
        <dbReference type="ARBA" id="ARBA00022741"/>
    </source>
</evidence>
<dbReference type="CDD" id="cd16916">
    <property type="entry name" value="HATPase_CheA-like"/>
    <property type="match status" value="1"/>
</dbReference>
<gene>
    <name evidence="15" type="ORF">SAMN05444368_0821</name>
</gene>
<evidence type="ECO:0000256" key="2">
    <source>
        <dbReference type="ARBA" id="ARBA00012438"/>
    </source>
</evidence>
<dbReference type="Gene3D" id="3.30.70.1110">
    <property type="entry name" value="Histidine kinase CheA-like, P2 response regulator-binding domain"/>
    <property type="match status" value="1"/>
</dbReference>
<organism evidence="15 16">
    <name type="scientific">Acetomicrobium flavidum</name>
    <dbReference type="NCBI Taxonomy" id="49896"/>
    <lineage>
        <taxon>Bacteria</taxon>
        <taxon>Thermotogati</taxon>
        <taxon>Synergistota</taxon>
        <taxon>Synergistia</taxon>
        <taxon>Synergistales</taxon>
        <taxon>Acetomicrobiaceae</taxon>
        <taxon>Acetomicrobium</taxon>
    </lineage>
</organism>
<feature type="modified residue" description="Phosphohistidine" evidence="11">
    <location>
        <position position="46"/>
    </location>
</feature>
<dbReference type="InterPro" id="IPR002545">
    <property type="entry name" value="CheW-lke_dom"/>
</dbReference>
<keyword evidence="4" id="KW-0145">Chemotaxis</keyword>
<dbReference type="PROSITE" id="PS50851">
    <property type="entry name" value="CHEW"/>
    <property type="match status" value="1"/>
</dbReference>
<evidence type="ECO:0000259" key="14">
    <source>
        <dbReference type="PROSITE" id="PS50894"/>
    </source>
</evidence>
<dbReference type="InterPro" id="IPR004358">
    <property type="entry name" value="Sig_transdc_His_kin-like_C"/>
</dbReference>
<dbReference type="InterPro" id="IPR037052">
    <property type="entry name" value="CheA-like_P2_sf"/>
</dbReference>
<dbReference type="SUPFAM" id="SSF50341">
    <property type="entry name" value="CheW-like"/>
    <property type="match status" value="1"/>
</dbReference>
<dbReference type="SMART" id="SM00260">
    <property type="entry name" value="CheW"/>
    <property type="match status" value="1"/>
</dbReference>
<evidence type="ECO:0000256" key="3">
    <source>
        <dbReference type="ARBA" id="ARBA00021495"/>
    </source>
</evidence>
<dbReference type="InterPro" id="IPR036097">
    <property type="entry name" value="HisK_dim/P_sf"/>
</dbReference>
<feature type="domain" description="Histidine kinase" evidence="12">
    <location>
        <begin position="326"/>
        <end position="538"/>
    </location>
</feature>
<dbReference type="PROSITE" id="PS50109">
    <property type="entry name" value="HIS_KIN"/>
    <property type="match status" value="1"/>
</dbReference>
<dbReference type="PANTHER" id="PTHR43395">
    <property type="entry name" value="SENSOR HISTIDINE KINASE CHEA"/>
    <property type="match status" value="1"/>
</dbReference>
<dbReference type="SMART" id="SM00387">
    <property type="entry name" value="HATPase_c"/>
    <property type="match status" value="1"/>
</dbReference>
<proteinExistence type="predicted"/>
<dbReference type="InterPro" id="IPR008207">
    <property type="entry name" value="Sig_transdc_His_kin_Hpt_dom"/>
</dbReference>
<dbReference type="SMART" id="SM00073">
    <property type="entry name" value="HPT"/>
    <property type="match status" value="1"/>
</dbReference>
<dbReference type="InterPro" id="IPR051315">
    <property type="entry name" value="Bact_Chemotaxis_CheA"/>
</dbReference>
<evidence type="ECO:0000256" key="8">
    <source>
        <dbReference type="ARBA" id="ARBA00022777"/>
    </source>
</evidence>
<dbReference type="InterPro" id="IPR037006">
    <property type="entry name" value="CheA-like_homodim_sf"/>
</dbReference>